<accession>A0A2M7RD85</accession>
<dbReference type="EMBL" id="PFMC01000059">
    <property type="protein sequence ID" value="PIY94708.1"/>
    <property type="molecule type" value="Genomic_DNA"/>
</dbReference>
<proteinExistence type="predicted"/>
<comment type="caution">
    <text evidence="1">The sequence shown here is derived from an EMBL/GenBank/DDBJ whole genome shotgun (WGS) entry which is preliminary data.</text>
</comment>
<protein>
    <recommendedName>
        <fullName evidence="3">Radical SAM core domain-containing protein</fullName>
    </recommendedName>
</protein>
<organism evidence="1 2">
    <name type="scientific">Candidatus Komeilibacteria bacterium CG_4_10_14_0_8_um_filter_37_78</name>
    <dbReference type="NCBI Taxonomy" id="1974471"/>
    <lineage>
        <taxon>Bacteria</taxon>
        <taxon>Candidatus Komeiliibacteriota</taxon>
    </lineage>
</organism>
<dbReference type="SUPFAM" id="SSF102114">
    <property type="entry name" value="Radical SAM enzymes"/>
    <property type="match status" value="1"/>
</dbReference>
<evidence type="ECO:0000313" key="1">
    <source>
        <dbReference type="EMBL" id="PIY94708.1"/>
    </source>
</evidence>
<dbReference type="InterPro" id="IPR058240">
    <property type="entry name" value="rSAM_sf"/>
</dbReference>
<gene>
    <name evidence="1" type="ORF">COY67_02215</name>
</gene>
<name>A0A2M7RD85_9BACT</name>
<sequence>MLDINVIARLAEKYTVPLEDVLFIALNTNGINLDCDYNRMRTAFRLADSNLFSYAKQRGELDYYFALPVNQKSPFVLVDNTLLLQDTVIGQTIGQTEDICDSHYPRRKGTSLNLNPNSRTSCRGCQFCYTAYQVPYDRKRLKTASDLKDFFEDWMTKYGLTDLSHLIQMSVVTGCYESSDEICQFLRTLKGVLTEYKFTGKIFYLGSQITTKDQLNSLSEIKPFGICLSLETFERRELLRDKKRLIGLQDACESMDFAQELGYEANFAYIVGMESLRVMEYHFSVLKNHVNKFPTINTLQMHKYHEATLMTPDAHRLEYYLEARQLLERLFAETSMRPLVWEDYRSLWFLTFNKEPLYGIRTP</sequence>
<dbReference type="Proteomes" id="UP000228689">
    <property type="component" value="Unassembled WGS sequence"/>
</dbReference>
<dbReference type="AlphaFoldDB" id="A0A2M7RD85"/>
<reference evidence="2" key="1">
    <citation type="submission" date="2017-09" db="EMBL/GenBank/DDBJ databases">
        <title>Depth-based differentiation of microbial function through sediment-hosted aquifers and enrichment of novel symbionts in the deep terrestrial subsurface.</title>
        <authorList>
            <person name="Probst A.J."/>
            <person name="Ladd B."/>
            <person name="Jarett J.K."/>
            <person name="Geller-Mcgrath D.E."/>
            <person name="Sieber C.M.K."/>
            <person name="Emerson J.B."/>
            <person name="Anantharaman K."/>
            <person name="Thomas B.C."/>
            <person name="Malmstrom R."/>
            <person name="Stieglmeier M."/>
            <person name="Klingl A."/>
            <person name="Woyke T."/>
            <person name="Ryan C.M."/>
            <person name="Banfield J.F."/>
        </authorList>
    </citation>
    <scope>NUCLEOTIDE SEQUENCE [LARGE SCALE GENOMIC DNA]</scope>
</reference>
<evidence type="ECO:0000313" key="2">
    <source>
        <dbReference type="Proteomes" id="UP000228689"/>
    </source>
</evidence>
<evidence type="ECO:0008006" key="3">
    <source>
        <dbReference type="Google" id="ProtNLM"/>
    </source>
</evidence>